<evidence type="ECO:0000313" key="11">
    <source>
        <dbReference type="Proteomes" id="UP000192478"/>
    </source>
</evidence>
<dbReference type="InterPro" id="IPR020904">
    <property type="entry name" value="Sc_DH/Rdtase_CS"/>
</dbReference>
<comment type="function">
    <text evidence="8">Catalyzes the NADPH-dependent reduction of beta-ketoacyl-ACP substrates to beta-hydroxyacyl-ACP products, the first reductive step in the elongation cycle of fatty acid biosynthesis.</text>
</comment>
<dbReference type="EC" id="1.1.1.100" evidence="2 8"/>
<feature type="domain" description="Ketoreductase" evidence="9">
    <location>
        <begin position="7"/>
        <end position="186"/>
    </location>
</feature>
<dbReference type="GO" id="GO:0030497">
    <property type="term" value="P:fatty acid elongation"/>
    <property type="evidence" value="ECO:0007669"/>
    <property type="project" value="TreeGrafter"/>
</dbReference>
<dbReference type="PRINTS" id="PR00080">
    <property type="entry name" value="SDRFAMILY"/>
</dbReference>
<dbReference type="InterPro" id="IPR036291">
    <property type="entry name" value="NAD(P)-bd_dom_sf"/>
</dbReference>
<dbReference type="NCBIfam" id="NF009466">
    <property type="entry name" value="PRK12826.1-2"/>
    <property type="match status" value="1"/>
</dbReference>
<dbReference type="RefSeq" id="WP_205684256.1">
    <property type="nucleotide sequence ID" value="NZ_CP017603.1"/>
</dbReference>
<dbReference type="PROSITE" id="PS00061">
    <property type="entry name" value="ADH_SHORT"/>
    <property type="match status" value="1"/>
</dbReference>
<keyword evidence="8" id="KW-0276">Fatty acid metabolism</keyword>
<comment type="catalytic activity">
    <reaction evidence="5 8">
        <text>a (3R)-hydroxyacyl-[ACP] + NADP(+) = a 3-oxoacyl-[ACP] + NADPH + H(+)</text>
        <dbReference type="Rhea" id="RHEA:17397"/>
        <dbReference type="Rhea" id="RHEA-COMP:9916"/>
        <dbReference type="Rhea" id="RHEA-COMP:9945"/>
        <dbReference type="ChEBI" id="CHEBI:15378"/>
        <dbReference type="ChEBI" id="CHEBI:57783"/>
        <dbReference type="ChEBI" id="CHEBI:58349"/>
        <dbReference type="ChEBI" id="CHEBI:78776"/>
        <dbReference type="ChEBI" id="CHEBI:78827"/>
        <dbReference type="EC" id="1.1.1.100"/>
    </reaction>
</comment>
<evidence type="ECO:0000256" key="4">
    <source>
        <dbReference type="ARBA" id="ARBA00023002"/>
    </source>
</evidence>
<name>A0AAC9RR31_9CLOT</name>
<evidence type="ECO:0000259" key="9">
    <source>
        <dbReference type="SMART" id="SM00822"/>
    </source>
</evidence>
<dbReference type="GO" id="GO:0004316">
    <property type="term" value="F:3-oxoacyl-[acyl-carrier-protein] reductase (NADPH) activity"/>
    <property type="evidence" value="ECO:0007669"/>
    <property type="project" value="UniProtKB-UniRule"/>
</dbReference>
<protein>
    <recommendedName>
        <fullName evidence="2 8">3-oxoacyl-[acyl-carrier-protein] reductase</fullName>
        <ecNumber evidence="2 8">1.1.1.100</ecNumber>
    </recommendedName>
</protein>
<organism evidence="10 11">
    <name type="scientific">Clostridium formicaceticum</name>
    <dbReference type="NCBI Taxonomy" id="1497"/>
    <lineage>
        <taxon>Bacteria</taxon>
        <taxon>Bacillati</taxon>
        <taxon>Bacillota</taxon>
        <taxon>Clostridia</taxon>
        <taxon>Eubacteriales</taxon>
        <taxon>Clostridiaceae</taxon>
        <taxon>Clostridium</taxon>
    </lineage>
</organism>
<keyword evidence="3 7" id="KW-0521">NADP</keyword>
<keyword evidence="8" id="KW-0275">Fatty acid biosynthesis</keyword>
<dbReference type="CDD" id="cd05333">
    <property type="entry name" value="BKR_SDR_c"/>
    <property type="match status" value="1"/>
</dbReference>
<comment type="subunit">
    <text evidence="8">Homotetramer.</text>
</comment>
<dbReference type="NCBIfam" id="NF004198">
    <property type="entry name" value="PRK05653.1-3"/>
    <property type="match status" value="1"/>
</dbReference>
<evidence type="ECO:0000256" key="2">
    <source>
        <dbReference type="ARBA" id="ARBA00012948"/>
    </source>
</evidence>
<accession>A0AAC9RR31</accession>
<comment type="similarity">
    <text evidence="1 8">Belongs to the short-chain dehydrogenases/reductases (SDR) family.</text>
</comment>
<dbReference type="PRINTS" id="PR00081">
    <property type="entry name" value="GDHRDH"/>
</dbReference>
<feature type="binding site" evidence="7">
    <location>
        <begin position="13"/>
        <end position="16"/>
    </location>
    <ligand>
        <name>NADP(+)</name>
        <dbReference type="ChEBI" id="CHEBI:58349"/>
    </ligand>
</feature>
<dbReference type="EMBL" id="CP020559">
    <property type="protein sequence ID" value="ARE88700.1"/>
    <property type="molecule type" value="Genomic_DNA"/>
</dbReference>
<dbReference type="SMART" id="SM00822">
    <property type="entry name" value="PKS_KR"/>
    <property type="match status" value="1"/>
</dbReference>
<keyword evidence="8" id="KW-0444">Lipid biosynthesis</keyword>
<dbReference type="FunFam" id="3.40.50.720:FF:000115">
    <property type="entry name" value="3-oxoacyl-[acyl-carrier-protein] reductase FabG"/>
    <property type="match status" value="1"/>
</dbReference>
<reference evidence="10 11" key="1">
    <citation type="submission" date="2017-03" db="EMBL/GenBank/DDBJ databases">
        <title>Complete sequence of Clostridium formicaceticum DSM 92.</title>
        <authorList>
            <person name="Poehlein A."/>
            <person name="Karl M."/>
            <person name="Bengelsdorf F.R."/>
            <person name="Duerre P."/>
            <person name="Daniel R."/>
        </authorList>
    </citation>
    <scope>NUCLEOTIDE SEQUENCE [LARGE SCALE GENOMIC DNA]</scope>
    <source>
        <strain evidence="10 11">DSM 92</strain>
    </source>
</reference>
<evidence type="ECO:0000256" key="7">
    <source>
        <dbReference type="PIRSR" id="PIRSR611284-2"/>
    </source>
</evidence>
<evidence type="ECO:0000256" key="3">
    <source>
        <dbReference type="ARBA" id="ARBA00022857"/>
    </source>
</evidence>
<proteinExistence type="inferred from homology"/>
<evidence type="ECO:0000256" key="5">
    <source>
        <dbReference type="ARBA" id="ARBA00048508"/>
    </source>
</evidence>
<dbReference type="Proteomes" id="UP000192478">
    <property type="component" value="Chromosome"/>
</dbReference>
<dbReference type="NCBIfam" id="NF005559">
    <property type="entry name" value="PRK07231.1"/>
    <property type="match status" value="1"/>
</dbReference>
<dbReference type="InterPro" id="IPR057326">
    <property type="entry name" value="KR_dom"/>
</dbReference>
<sequence length="247" mass="26324">MMKLKDKVAIITGAARGIGRATALKFAREGAKVVVSDRGLQNLEEVVAALKEINAEVLACDVDVVDRNQVQKMVDEAVGKWGKIDVLVNNAGITADNQLLKMPEEDFDKVINVNLKGVYNCGQIAAKVMAEAGSGVILNASSVVGIYGNFGQTNYAATKWGVIGMTKTWAKELGRKGIRVNAVAPGFILTPMTEKMPEKVLDMMRSKSPIGLLGLPEDIANAYAFLASDEARFITGIVLSVDGGVVL</sequence>
<dbReference type="InterPro" id="IPR011284">
    <property type="entry name" value="3oxo_ACP_reduc"/>
</dbReference>
<dbReference type="Gene3D" id="3.40.50.720">
    <property type="entry name" value="NAD(P)-binding Rossmann-like Domain"/>
    <property type="match status" value="1"/>
</dbReference>
<evidence type="ECO:0000256" key="8">
    <source>
        <dbReference type="RuleBase" id="RU366074"/>
    </source>
</evidence>
<feature type="binding site" evidence="7">
    <location>
        <begin position="155"/>
        <end position="159"/>
    </location>
    <ligand>
        <name>NADP(+)</name>
        <dbReference type="ChEBI" id="CHEBI:58349"/>
    </ligand>
</feature>
<dbReference type="NCBIfam" id="TIGR01830">
    <property type="entry name" value="3oxo_ACP_reduc"/>
    <property type="match status" value="1"/>
</dbReference>
<comment type="pathway">
    <text evidence="8">Lipid metabolism; fatty acid biosynthesis.</text>
</comment>
<dbReference type="InterPro" id="IPR002347">
    <property type="entry name" value="SDR_fam"/>
</dbReference>
<gene>
    <name evidence="10" type="primary">fabG_4</name>
    <name evidence="10" type="ORF">CLFO_31060</name>
</gene>
<feature type="active site" description="Proton acceptor" evidence="6">
    <location>
        <position position="155"/>
    </location>
</feature>
<evidence type="ECO:0000313" key="10">
    <source>
        <dbReference type="EMBL" id="ARE88700.1"/>
    </source>
</evidence>
<dbReference type="SUPFAM" id="SSF51735">
    <property type="entry name" value="NAD(P)-binding Rossmann-fold domains"/>
    <property type="match status" value="1"/>
</dbReference>
<feature type="binding site" evidence="7">
    <location>
        <position position="90"/>
    </location>
    <ligand>
        <name>NADP(+)</name>
        <dbReference type="ChEBI" id="CHEBI:58349"/>
    </ligand>
</feature>
<evidence type="ECO:0000256" key="1">
    <source>
        <dbReference type="ARBA" id="ARBA00006484"/>
    </source>
</evidence>
<keyword evidence="8" id="KW-0443">Lipid metabolism</keyword>
<keyword evidence="4 8" id="KW-0560">Oxidoreductase</keyword>
<feature type="binding site" evidence="7">
    <location>
        <position position="188"/>
    </location>
    <ligand>
        <name>NADP(+)</name>
        <dbReference type="ChEBI" id="CHEBI:58349"/>
    </ligand>
</feature>
<dbReference type="GO" id="GO:0051287">
    <property type="term" value="F:NAD binding"/>
    <property type="evidence" value="ECO:0007669"/>
    <property type="project" value="UniProtKB-UniRule"/>
</dbReference>
<evidence type="ECO:0000256" key="6">
    <source>
        <dbReference type="PIRSR" id="PIRSR611284-1"/>
    </source>
</evidence>
<dbReference type="PANTHER" id="PTHR42760">
    <property type="entry name" value="SHORT-CHAIN DEHYDROGENASES/REDUCTASES FAMILY MEMBER"/>
    <property type="match status" value="1"/>
</dbReference>
<dbReference type="Pfam" id="PF13561">
    <property type="entry name" value="adh_short_C2"/>
    <property type="match status" value="1"/>
</dbReference>
<dbReference type="PANTHER" id="PTHR42760:SF40">
    <property type="entry name" value="3-OXOACYL-[ACYL-CARRIER-PROTEIN] REDUCTASE, CHLOROPLASTIC"/>
    <property type="match status" value="1"/>
</dbReference>
<dbReference type="AlphaFoldDB" id="A0AAC9RR31"/>